<feature type="compositionally biased region" description="Basic and acidic residues" evidence="1">
    <location>
        <begin position="93"/>
        <end position="117"/>
    </location>
</feature>
<dbReference type="KEGG" id="srt:Srot_2935"/>
<accession>D6ZDV7</accession>
<protein>
    <submittedName>
        <fullName evidence="2">Uncharacterized protein</fullName>
    </submittedName>
</protein>
<proteinExistence type="predicted"/>
<keyword evidence="3" id="KW-1185">Reference proteome</keyword>
<dbReference type="RefSeq" id="WP_013139811.1">
    <property type="nucleotide sequence ID" value="NC_014168.1"/>
</dbReference>
<evidence type="ECO:0000313" key="2">
    <source>
        <dbReference type="EMBL" id="ADG99364.1"/>
    </source>
</evidence>
<feature type="region of interest" description="Disordered" evidence="1">
    <location>
        <begin position="91"/>
        <end position="117"/>
    </location>
</feature>
<name>D6ZDV7_SEGRD</name>
<dbReference type="AlphaFoldDB" id="D6ZDV7"/>
<sequence>MTEHEGFGPDWLTVEPETARLELAKAGELARQTREAVAERVARVPDPPAGAVDLVSAAAARWQEGVFAPFLAELDRATGKLAEFSDEAVSDLGRVEETERDNAEDVRRATRHLEDRA</sequence>
<dbReference type="EMBL" id="CP001958">
    <property type="protein sequence ID" value="ADG99364.1"/>
    <property type="molecule type" value="Genomic_DNA"/>
</dbReference>
<dbReference type="STRING" id="640132.Srot_2935"/>
<dbReference type="Proteomes" id="UP000002247">
    <property type="component" value="Chromosome"/>
</dbReference>
<reference evidence="2 3" key="1">
    <citation type="journal article" date="2010" name="Stand. Genomic Sci.">
        <title>Complete genome sequence of Segniliparus rotundus type strain (CDC 1076).</title>
        <authorList>
            <person name="Sikorski J."/>
            <person name="Lapidus A."/>
            <person name="Copeland A."/>
            <person name="Misra M."/>
            <person name="Glavina Del Rio T."/>
            <person name="Nolan M."/>
            <person name="Lucas S."/>
            <person name="Chen F."/>
            <person name="Tice H."/>
            <person name="Cheng J.F."/>
            <person name="Jando M."/>
            <person name="Schneider S."/>
            <person name="Bruce D."/>
            <person name="Goodwin L."/>
            <person name="Pitluck S."/>
            <person name="Liolios K."/>
            <person name="Mikhailova N."/>
            <person name="Pati A."/>
            <person name="Ivanova N."/>
            <person name="Mavromatis K."/>
            <person name="Chen A."/>
            <person name="Palaniappan K."/>
            <person name="Chertkov O."/>
            <person name="Land M."/>
            <person name="Hauser L."/>
            <person name="Chang Y.J."/>
            <person name="Jeffries C.D."/>
            <person name="Brettin T."/>
            <person name="Detter J.C."/>
            <person name="Han C."/>
            <person name="Rohde M."/>
            <person name="Goker M."/>
            <person name="Bristow J."/>
            <person name="Eisen J.A."/>
            <person name="Markowitz V."/>
            <person name="Hugenholtz P."/>
            <person name="Kyrpides N.C."/>
            <person name="Klenk H.P."/>
        </authorList>
    </citation>
    <scope>NUCLEOTIDE SEQUENCE [LARGE SCALE GENOMIC DNA]</scope>
    <source>
        <strain evidence="3">ATCC BAA-972 / CDC 1076 / CIP 108378 / DSM 44985 / JCM 13578</strain>
    </source>
</reference>
<evidence type="ECO:0000313" key="3">
    <source>
        <dbReference type="Proteomes" id="UP000002247"/>
    </source>
</evidence>
<evidence type="ECO:0000256" key="1">
    <source>
        <dbReference type="SAM" id="MobiDB-lite"/>
    </source>
</evidence>
<gene>
    <name evidence="2" type="ordered locus">Srot_2935</name>
</gene>
<dbReference type="HOGENOM" id="CLU_2083223_0_0_11"/>
<organism evidence="2 3">
    <name type="scientific">Segniliparus rotundus (strain ATCC BAA-972 / CDC 1076 / CIP 108378 / DSM 44985 / JCM 13578)</name>
    <dbReference type="NCBI Taxonomy" id="640132"/>
    <lineage>
        <taxon>Bacteria</taxon>
        <taxon>Bacillati</taxon>
        <taxon>Actinomycetota</taxon>
        <taxon>Actinomycetes</taxon>
        <taxon>Mycobacteriales</taxon>
        <taxon>Segniliparaceae</taxon>
        <taxon>Segniliparus</taxon>
    </lineage>
</organism>